<dbReference type="InterPro" id="IPR014710">
    <property type="entry name" value="RmlC-like_jellyroll"/>
</dbReference>
<protein>
    <recommendedName>
        <fullName evidence="3">Cupin domain protein</fullName>
    </recommendedName>
</protein>
<evidence type="ECO:0000313" key="2">
    <source>
        <dbReference type="Proteomes" id="UP000243232"/>
    </source>
</evidence>
<gene>
    <name evidence="1" type="ORF">SAMN05216296_1540</name>
</gene>
<dbReference type="SUPFAM" id="SSF51182">
    <property type="entry name" value="RmlC-like cupins"/>
    <property type="match status" value="1"/>
</dbReference>
<keyword evidence="2" id="KW-1185">Reference proteome</keyword>
<dbReference type="Proteomes" id="UP000243232">
    <property type="component" value="Chromosome I"/>
</dbReference>
<reference evidence="2" key="1">
    <citation type="submission" date="2016-10" db="EMBL/GenBank/DDBJ databases">
        <authorList>
            <person name="Varghese N."/>
            <person name="Submissions S."/>
        </authorList>
    </citation>
    <scope>NUCLEOTIDE SEQUENCE [LARGE SCALE GENOMIC DNA]</scope>
    <source>
        <strain evidence="2">DSM 17875</strain>
    </source>
</reference>
<sequence length="111" mass="11662">MALKHAASGEVLQLLPATPATALISQALVCAPRLEVMRLVLEAGKLIPGHAVAGPLTIQCLTGCVEVQTAGVWQNLQEQQLIYIAEGVEHALQARDGAIVLVTLVRLPHSG</sequence>
<proteinExistence type="predicted"/>
<evidence type="ECO:0008006" key="3">
    <source>
        <dbReference type="Google" id="ProtNLM"/>
    </source>
</evidence>
<dbReference type="AlphaFoldDB" id="A0A1H2FEY4"/>
<dbReference type="STRING" id="364197.SAMN05216296_1540"/>
<dbReference type="OrthoDB" id="8265259at2"/>
<evidence type="ECO:0000313" key="1">
    <source>
        <dbReference type="EMBL" id="SDU05936.1"/>
    </source>
</evidence>
<dbReference type="Gene3D" id="2.60.120.10">
    <property type="entry name" value="Jelly Rolls"/>
    <property type="match status" value="1"/>
</dbReference>
<accession>A0A1H2FEY4</accession>
<organism evidence="1 2">
    <name type="scientific">Pseudomonas pohangensis</name>
    <dbReference type="NCBI Taxonomy" id="364197"/>
    <lineage>
        <taxon>Bacteria</taxon>
        <taxon>Pseudomonadati</taxon>
        <taxon>Pseudomonadota</taxon>
        <taxon>Gammaproteobacteria</taxon>
        <taxon>Pseudomonadales</taxon>
        <taxon>Pseudomonadaceae</taxon>
        <taxon>Pseudomonas</taxon>
    </lineage>
</organism>
<dbReference type="RefSeq" id="WP_090193915.1">
    <property type="nucleotide sequence ID" value="NZ_LT629785.1"/>
</dbReference>
<dbReference type="InterPro" id="IPR011051">
    <property type="entry name" value="RmlC_Cupin_sf"/>
</dbReference>
<name>A0A1H2FEY4_9PSED</name>
<dbReference type="EMBL" id="LT629785">
    <property type="protein sequence ID" value="SDU05936.1"/>
    <property type="molecule type" value="Genomic_DNA"/>
</dbReference>